<feature type="domain" description="Sucrose-phosphatase C-terminal" evidence="1">
    <location>
        <begin position="32"/>
        <end position="134"/>
    </location>
</feature>
<dbReference type="SUPFAM" id="SSF54427">
    <property type="entry name" value="NTF2-like"/>
    <property type="match status" value="1"/>
</dbReference>
<dbReference type="InterPro" id="IPR016918">
    <property type="entry name" value="UCP029394"/>
</dbReference>
<reference evidence="2 3" key="1">
    <citation type="journal article" date="2019" name="Int. J. Syst. Evol. Microbiol.">
        <title>The Global Catalogue of Microorganisms (GCM) 10K type strain sequencing project: providing services to taxonomists for standard genome sequencing and annotation.</title>
        <authorList>
            <consortium name="The Broad Institute Genomics Platform"/>
            <consortium name="The Broad Institute Genome Sequencing Center for Infectious Disease"/>
            <person name="Wu L."/>
            <person name="Ma J."/>
        </authorList>
    </citation>
    <scope>NUCLEOTIDE SEQUENCE [LARGE SCALE GENOMIC DNA]</scope>
    <source>
        <strain evidence="2 3">SYNS20</strain>
    </source>
</reference>
<evidence type="ECO:0000259" key="1">
    <source>
        <dbReference type="Pfam" id="PF08472"/>
    </source>
</evidence>
<name>A0ABD5TCE3_9EURY</name>
<evidence type="ECO:0000313" key="3">
    <source>
        <dbReference type="Proteomes" id="UP001596443"/>
    </source>
</evidence>
<dbReference type="InterPro" id="IPR013679">
    <property type="entry name" value="SPP_C"/>
</dbReference>
<accession>A0ABD5TCE3</accession>
<dbReference type="PIRSF" id="PIRSF029394">
    <property type="entry name" value="UCP029394"/>
    <property type="match status" value="1"/>
</dbReference>
<keyword evidence="3" id="KW-1185">Reference proteome</keyword>
<dbReference type="EMBL" id="JBHSWX010000012">
    <property type="protein sequence ID" value="MFC6786910.1"/>
    <property type="molecule type" value="Genomic_DNA"/>
</dbReference>
<organism evidence="2 3">
    <name type="scientific">Halobaculum halobium</name>
    <dbReference type="NCBI Taxonomy" id="3032281"/>
    <lineage>
        <taxon>Archaea</taxon>
        <taxon>Methanobacteriati</taxon>
        <taxon>Methanobacteriota</taxon>
        <taxon>Stenosarchaea group</taxon>
        <taxon>Halobacteria</taxon>
        <taxon>Halobacteriales</taxon>
        <taxon>Haloferacaceae</taxon>
        <taxon>Halobaculum</taxon>
    </lineage>
</organism>
<dbReference type="Pfam" id="PF08472">
    <property type="entry name" value="S6PP_C"/>
    <property type="match status" value="1"/>
</dbReference>
<sequence length="135" mass="15074">MLSEDACRAEIERLHDRFVAWFTGATDPDDFDAVERALAPEFELVTPDGDRADRAAVLDSIRGAHGRNDPGTFDIEIRNVEVVHGAADRATVRYEEWQETARGTTGRISTALLREAADAPGGLLWLDLHETWIER</sequence>
<dbReference type="Proteomes" id="UP001596443">
    <property type="component" value="Unassembled WGS sequence"/>
</dbReference>
<proteinExistence type="predicted"/>
<gene>
    <name evidence="2" type="ORF">ACFQFD_13180</name>
</gene>
<dbReference type="RefSeq" id="WP_284061106.1">
    <property type="nucleotide sequence ID" value="NZ_CP126158.1"/>
</dbReference>
<evidence type="ECO:0000313" key="2">
    <source>
        <dbReference type="EMBL" id="MFC6786910.1"/>
    </source>
</evidence>
<protein>
    <submittedName>
        <fullName evidence="2">DUF4440 domain-containing protein</fullName>
    </submittedName>
</protein>
<dbReference type="GeneID" id="81210011"/>
<dbReference type="InterPro" id="IPR032710">
    <property type="entry name" value="NTF2-like_dom_sf"/>
</dbReference>
<comment type="caution">
    <text evidence="2">The sequence shown here is derived from an EMBL/GenBank/DDBJ whole genome shotgun (WGS) entry which is preliminary data.</text>
</comment>
<dbReference type="AlphaFoldDB" id="A0ABD5TCE3"/>
<dbReference type="Gene3D" id="3.10.450.50">
    <property type="match status" value="1"/>
</dbReference>